<dbReference type="RefSeq" id="WP_048099558.1">
    <property type="nucleotide sequence ID" value="NZ_JFZT01000039.1"/>
</dbReference>
<keyword evidence="1" id="KW-0812">Transmembrane</keyword>
<comment type="caution">
    <text evidence="2">The sequence shown here is derived from an EMBL/GenBank/DDBJ whole genome shotgun (WGS) entry which is preliminary data.</text>
</comment>
<dbReference type="Pfam" id="PF16955">
    <property type="entry name" value="OFeT_1"/>
    <property type="match status" value="1"/>
</dbReference>
<gene>
    <name evidence="2" type="ORF">CM19_06700</name>
</gene>
<dbReference type="InterPro" id="IPR031594">
    <property type="entry name" value="OFeT_1"/>
</dbReference>
<dbReference type="EMBL" id="JFZT01000039">
    <property type="protein sequence ID" value="EZQ07041.1"/>
    <property type="molecule type" value="Genomic_DNA"/>
</dbReference>
<protein>
    <submittedName>
        <fullName evidence="2">Membrane protein</fullName>
    </submittedName>
</protein>
<organism evidence="2 3">
    <name type="scientific">Candidatus Acidianus copahuensis</name>
    <dbReference type="NCBI Taxonomy" id="1160895"/>
    <lineage>
        <taxon>Archaea</taxon>
        <taxon>Thermoproteota</taxon>
        <taxon>Thermoprotei</taxon>
        <taxon>Sulfolobales</taxon>
        <taxon>Sulfolobaceae</taxon>
        <taxon>Acidianus</taxon>
    </lineage>
</organism>
<sequence length="209" mass="22739">MLDIAVFLAALAISLLELSEASAVAVIFTGITKNLKPYLYAIAGILLVLMPVFIFGRLITLLPINYVLIAASFILAYFGYRMIRSARRSFKKLKWKRKDEKEEGIITVFVVGATEAFEAGLVIIALIPQSFSSALLGTITGAVAVIGLTAALKSRIMRIRVPQLKFVLSALLFALASTFLGEALIGIDEIYLVGFFLGFLGLNYAIVKL</sequence>
<keyword evidence="3" id="KW-1185">Reference proteome</keyword>
<feature type="transmembrane region" description="Helical" evidence="1">
    <location>
        <begin position="190"/>
        <end position="207"/>
    </location>
</feature>
<feature type="transmembrane region" description="Helical" evidence="1">
    <location>
        <begin position="104"/>
        <end position="127"/>
    </location>
</feature>
<feature type="transmembrane region" description="Helical" evidence="1">
    <location>
        <begin position="164"/>
        <end position="184"/>
    </location>
</feature>
<feature type="transmembrane region" description="Helical" evidence="1">
    <location>
        <begin position="6"/>
        <end position="31"/>
    </location>
</feature>
<keyword evidence="1" id="KW-1133">Transmembrane helix</keyword>
<feature type="transmembrane region" description="Helical" evidence="1">
    <location>
        <begin position="133"/>
        <end position="152"/>
    </location>
</feature>
<dbReference type="OrthoDB" id="27450at2157"/>
<accession>A0A031LPV7</accession>
<evidence type="ECO:0000256" key="1">
    <source>
        <dbReference type="SAM" id="Phobius"/>
    </source>
</evidence>
<feature type="transmembrane region" description="Helical" evidence="1">
    <location>
        <begin position="64"/>
        <end position="83"/>
    </location>
</feature>
<keyword evidence="1" id="KW-0472">Membrane</keyword>
<dbReference type="Proteomes" id="UP000024332">
    <property type="component" value="Unassembled WGS sequence"/>
</dbReference>
<dbReference type="AlphaFoldDB" id="A0A031LPV7"/>
<reference evidence="2 3" key="1">
    <citation type="submission" date="2014-03" db="EMBL/GenBank/DDBJ databases">
        <title>Draft genome sequence of the novel thermoacidophilic archaea Acidianus copahuensis ALE1 strain, isolated from Copahue volcanic area in Neuquen Argentina.</title>
        <authorList>
            <person name="Urbieta M.S."/>
            <person name="Rascovan N."/>
            <person name="Castro C."/>
            <person name="Revale S."/>
            <person name="Giaveno M.A."/>
            <person name="Vazquez M.P."/>
            <person name="Donati E.R."/>
        </authorList>
    </citation>
    <scope>NUCLEOTIDE SEQUENCE [LARGE SCALE GENOMIC DNA]</scope>
    <source>
        <strain evidence="2 3">ALE1</strain>
    </source>
</reference>
<evidence type="ECO:0000313" key="2">
    <source>
        <dbReference type="EMBL" id="EZQ07041.1"/>
    </source>
</evidence>
<feature type="transmembrane region" description="Helical" evidence="1">
    <location>
        <begin position="38"/>
        <end position="58"/>
    </location>
</feature>
<name>A0A031LPV7_9CREN</name>
<proteinExistence type="predicted"/>
<evidence type="ECO:0000313" key="3">
    <source>
        <dbReference type="Proteomes" id="UP000024332"/>
    </source>
</evidence>